<dbReference type="Gramene" id="Kaladp0082s0077.1.v1.1">
    <property type="protein sequence ID" value="Kaladp0082s0077.1.v1.1.CDS.1"/>
    <property type="gene ID" value="Kaladp0082s0077.v1.1"/>
</dbReference>
<organism evidence="1 2">
    <name type="scientific">Kalanchoe fedtschenkoi</name>
    <name type="common">Lavender scallops</name>
    <name type="synonym">South American air plant</name>
    <dbReference type="NCBI Taxonomy" id="63787"/>
    <lineage>
        <taxon>Eukaryota</taxon>
        <taxon>Viridiplantae</taxon>
        <taxon>Streptophyta</taxon>
        <taxon>Embryophyta</taxon>
        <taxon>Tracheophyta</taxon>
        <taxon>Spermatophyta</taxon>
        <taxon>Magnoliopsida</taxon>
        <taxon>eudicotyledons</taxon>
        <taxon>Gunneridae</taxon>
        <taxon>Pentapetalae</taxon>
        <taxon>Saxifragales</taxon>
        <taxon>Crassulaceae</taxon>
        <taxon>Kalanchoe</taxon>
    </lineage>
</organism>
<dbReference type="EnsemblPlants" id="Kaladp0082s0077.1.v1.1">
    <property type="protein sequence ID" value="Kaladp0082s0077.1.v1.1.CDS.1"/>
    <property type="gene ID" value="Kaladp0082s0077.v1.1"/>
</dbReference>
<dbReference type="AlphaFoldDB" id="A0A7N0US52"/>
<evidence type="ECO:0000313" key="1">
    <source>
        <dbReference type="EnsemblPlants" id="Kaladp0082s0077.1.v1.1.CDS.1"/>
    </source>
</evidence>
<name>A0A7N0US52_KALFE</name>
<reference evidence="1" key="1">
    <citation type="submission" date="2021-01" db="UniProtKB">
        <authorList>
            <consortium name="EnsemblPlants"/>
        </authorList>
    </citation>
    <scope>IDENTIFICATION</scope>
</reference>
<protein>
    <submittedName>
        <fullName evidence="1">Uncharacterized protein</fullName>
    </submittedName>
</protein>
<keyword evidence="2" id="KW-1185">Reference proteome</keyword>
<dbReference type="Proteomes" id="UP000594263">
    <property type="component" value="Unplaced"/>
</dbReference>
<evidence type="ECO:0000313" key="2">
    <source>
        <dbReference type="Proteomes" id="UP000594263"/>
    </source>
</evidence>
<sequence length="72" mass="8228">MHKITWSDLPLGYSCYIKILYFAHRKAEVGVHLHSGNLVFGSLYLFRSNVGNFYFLVEINGYACVDVSLKNP</sequence>
<accession>A0A7N0US52</accession>
<proteinExistence type="predicted"/>